<evidence type="ECO:0000256" key="11">
    <source>
        <dbReference type="SAM" id="Coils"/>
    </source>
</evidence>
<dbReference type="InterPro" id="IPR006153">
    <property type="entry name" value="Cation/H_exchanger_TM"/>
</dbReference>
<evidence type="ECO:0000259" key="13">
    <source>
        <dbReference type="PROSITE" id="PS50042"/>
    </source>
</evidence>
<dbReference type="STRING" id="49186.SAMN05421647_101619"/>
<dbReference type="PANTHER" id="PTHR10110:SF86">
    <property type="entry name" value="SODIUM_HYDROGEN EXCHANGER 7"/>
    <property type="match status" value="1"/>
</dbReference>
<keyword evidence="10" id="KW-0739">Sodium transport</keyword>
<evidence type="ECO:0000256" key="6">
    <source>
        <dbReference type="ARBA" id="ARBA00022989"/>
    </source>
</evidence>
<feature type="transmembrane region" description="Helical" evidence="12">
    <location>
        <begin position="283"/>
        <end position="303"/>
    </location>
</feature>
<dbReference type="Gene3D" id="6.10.140.1330">
    <property type="match status" value="1"/>
</dbReference>
<dbReference type="eggNOG" id="COG0025">
    <property type="taxonomic scope" value="Bacteria"/>
</dbReference>
<accession>A0A1N6NX71</accession>
<keyword evidence="9 12" id="KW-0472">Membrane</keyword>
<proteinExistence type="predicted"/>
<dbReference type="RefSeq" id="WP_076460718.1">
    <property type="nucleotide sequence ID" value="NZ_FTMN01000001.1"/>
</dbReference>
<dbReference type="EMBL" id="FTMN01000001">
    <property type="protein sequence ID" value="SIP96617.1"/>
    <property type="molecule type" value="Genomic_DNA"/>
</dbReference>
<dbReference type="InterPro" id="IPR000595">
    <property type="entry name" value="cNMP-bd_dom"/>
</dbReference>
<dbReference type="InterPro" id="IPR018490">
    <property type="entry name" value="cNMP-bd_dom_sf"/>
</dbReference>
<dbReference type="Pfam" id="PF00999">
    <property type="entry name" value="Na_H_Exchanger"/>
    <property type="match status" value="1"/>
</dbReference>
<comment type="subcellular location">
    <subcellularLocation>
        <location evidence="1">Cell membrane</location>
        <topology evidence="1">Multi-pass membrane protein</topology>
    </subcellularLocation>
</comment>
<dbReference type="GO" id="GO:0015385">
    <property type="term" value="F:sodium:proton antiporter activity"/>
    <property type="evidence" value="ECO:0007669"/>
    <property type="project" value="InterPro"/>
</dbReference>
<dbReference type="GO" id="GO:0051453">
    <property type="term" value="P:regulation of intracellular pH"/>
    <property type="evidence" value="ECO:0007669"/>
    <property type="project" value="TreeGrafter"/>
</dbReference>
<keyword evidence="4" id="KW-1003">Cell membrane</keyword>
<evidence type="ECO:0000256" key="7">
    <source>
        <dbReference type="ARBA" id="ARBA00023053"/>
    </source>
</evidence>
<keyword evidence="11" id="KW-0175">Coiled coil</keyword>
<reference evidence="14 15" key="1">
    <citation type="submission" date="2017-01" db="EMBL/GenBank/DDBJ databases">
        <authorList>
            <person name="Mah S.A."/>
            <person name="Swanson W.J."/>
            <person name="Moy G.W."/>
            <person name="Vacquier V.D."/>
        </authorList>
    </citation>
    <scope>NUCLEOTIDE SEQUENCE [LARGE SCALE GENOMIC DNA]</scope>
    <source>
        <strain evidence="14 15">DSM 7027</strain>
    </source>
</reference>
<feature type="transmembrane region" description="Helical" evidence="12">
    <location>
        <begin position="315"/>
        <end position="338"/>
    </location>
</feature>
<dbReference type="Pfam" id="PF00027">
    <property type="entry name" value="cNMP_binding"/>
    <property type="match status" value="1"/>
</dbReference>
<name>A0A1N6NX71_9GAMM</name>
<evidence type="ECO:0000313" key="14">
    <source>
        <dbReference type="EMBL" id="SIP96617.1"/>
    </source>
</evidence>
<organism evidence="14 15">
    <name type="scientific">Marinobacterium stanieri</name>
    <dbReference type="NCBI Taxonomy" id="49186"/>
    <lineage>
        <taxon>Bacteria</taxon>
        <taxon>Pseudomonadati</taxon>
        <taxon>Pseudomonadota</taxon>
        <taxon>Gammaproteobacteria</taxon>
        <taxon>Oceanospirillales</taxon>
        <taxon>Oceanospirillaceae</taxon>
        <taxon>Marinobacterium</taxon>
    </lineage>
</organism>
<keyword evidence="7" id="KW-0915">Sodium</keyword>
<feature type="transmembrane region" description="Helical" evidence="12">
    <location>
        <begin position="98"/>
        <end position="121"/>
    </location>
</feature>
<feature type="transmembrane region" description="Helical" evidence="12">
    <location>
        <begin position="381"/>
        <end position="400"/>
    </location>
</feature>
<feature type="domain" description="Cyclic nucleotide-binding" evidence="13">
    <location>
        <begin position="701"/>
        <end position="820"/>
    </location>
</feature>
<feature type="transmembrane region" description="Helical" evidence="12">
    <location>
        <begin position="32"/>
        <end position="49"/>
    </location>
</feature>
<dbReference type="PANTHER" id="PTHR10110">
    <property type="entry name" value="SODIUM/HYDROGEN EXCHANGER"/>
    <property type="match status" value="1"/>
</dbReference>
<dbReference type="SMART" id="SM00100">
    <property type="entry name" value="cNMP"/>
    <property type="match status" value="1"/>
</dbReference>
<evidence type="ECO:0000256" key="3">
    <source>
        <dbReference type="ARBA" id="ARBA00022449"/>
    </source>
</evidence>
<keyword evidence="2" id="KW-0813">Transport</keyword>
<feature type="transmembrane region" description="Helical" evidence="12">
    <location>
        <begin position="252"/>
        <end position="271"/>
    </location>
</feature>
<keyword evidence="6 12" id="KW-1133">Transmembrane helix</keyword>
<evidence type="ECO:0000256" key="1">
    <source>
        <dbReference type="ARBA" id="ARBA00004651"/>
    </source>
</evidence>
<dbReference type="PROSITE" id="PS50042">
    <property type="entry name" value="CNMP_BINDING_3"/>
    <property type="match status" value="1"/>
</dbReference>
<dbReference type="GO" id="GO:0098719">
    <property type="term" value="P:sodium ion import across plasma membrane"/>
    <property type="evidence" value="ECO:0007669"/>
    <property type="project" value="TreeGrafter"/>
</dbReference>
<keyword evidence="3" id="KW-0050">Antiport</keyword>
<feature type="transmembrane region" description="Helical" evidence="12">
    <location>
        <begin position="127"/>
        <end position="148"/>
    </location>
</feature>
<dbReference type="Proteomes" id="UP000186895">
    <property type="component" value="Unassembled WGS sequence"/>
</dbReference>
<keyword evidence="15" id="KW-1185">Reference proteome</keyword>
<dbReference type="AlphaFoldDB" id="A0A1N6NX71"/>
<dbReference type="eggNOG" id="COG0664">
    <property type="taxonomic scope" value="Bacteria"/>
</dbReference>
<keyword evidence="5 12" id="KW-0812">Transmembrane</keyword>
<dbReference type="SUPFAM" id="SSF51206">
    <property type="entry name" value="cAMP-binding domain-like"/>
    <property type="match status" value="1"/>
</dbReference>
<dbReference type="InterPro" id="IPR018422">
    <property type="entry name" value="Cation/H_exchanger_CPA1"/>
</dbReference>
<feature type="transmembrane region" description="Helical" evidence="12">
    <location>
        <begin position="69"/>
        <end position="86"/>
    </location>
</feature>
<feature type="transmembrane region" description="Helical" evidence="12">
    <location>
        <begin position="199"/>
        <end position="217"/>
    </location>
</feature>
<evidence type="ECO:0000256" key="5">
    <source>
        <dbReference type="ARBA" id="ARBA00022692"/>
    </source>
</evidence>
<evidence type="ECO:0000256" key="12">
    <source>
        <dbReference type="SAM" id="Phobius"/>
    </source>
</evidence>
<evidence type="ECO:0000256" key="9">
    <source>
        <dbReference type="ARBA" id="ARBA00023136"/>
    </source>
</evidence>
<evidence type="ECO:0000256" key="8">
    <source>
        <dbReference type="ARBA" id="ARBA00023065"/>
    </source>
</evidence>
<sequence>MDAIHPVAELVGIIFTLLLVALSVYQLSRYTGLPFTVLLVLTGIGISLASGPFPVLEKVEDALHISPDLILFVFLPALIFESSYNLDARQLRRNSVQVLALAIPGLLLSTGLIGVIVWQALDIELVAALLIGAILSATDPVAVIALFRQIGAPGRLSTLIEGESLFNDATALVLSKILLAVLATGVFSSQTLGTSIIDFFVLFAGGLLFGVVVGYLSGELIGWLDSDPIVEIGLTIVLAYLAFLIAEEVLHVSGIMATLGAGLTLGTWGRLRIASPARDYLEQFWEVLAFAANAMLFLLLGMQVNLPELASAWDLLLWVILAMLVSRALVIFGLLPLFDRLPGVEPVGRGYRFIMFWGGLRGAIALAIVLSLPDYPFKDLFIALVTGAVLFTLLVQGLTIKPAMRALKLDQPPLADQLALLERDLVAHQRALQRLPTLQKGGLFSSRVAHRISLRSHQAIRQTQAKISELRHQQLSREQEFNLFFLRALAEEKAFYNDMFDNGHLSESTTRRLLSILDQQTDSLRYDHSLHRVNSHRHYEFIEHWLFRLVGDSWLLHRFVERLRIEHIGHYYELAWGHFQGSNQVIHSIERLAELESTPADIVQQVLDQYRHWNKLSMEKLHRLNHDFPEFALLTQERLGLRTVLLAELETTREQQRLGTLPKGVAEALEIQINRRLKALRGQPIQTFNDDPVQLLARVPLFAQLPGRLLRLIAQQCETITLEKHEQLIHEGHLNKRLFIVSRGSIRLQHHSDGEEQRLSTLIAGDSFGESALMGEGLPDISVVAQTPTRLYALSRSRLKQLMDEHAELKQQLTDSEALQKQLHDHSERH</sequence>
<evidence type="ECO:0000256" key="10">
    <source>
        <dbReference type="ARBA" id="ARBA00023201"/>
    </source>
</evidence>
<feature type="transmembrane region" description="Helical" evidence="12">
    <location>
        <begin position="350"/>
        <end position="369"/>
    </location>
</feature>
<keyword evidence="8" id="KW-0406">Ion transport</keyword>
<evidence type="ECO:0000256" key="4">
    <source>
        <dbReference type="ARBA" id="ARBA00022475"/>
    </source>
</evidence>
<feature type="coiled-coil region" evidence="11">
    <location>
        <begin position="792"/>
        <end position="829"/>
    </location>
</feature>
<protein>
    <submittedName>
        <fullName evidence="14">Sodium/proton antiporter, CPA1 family</fullName>
    </submittedName>
</protein>
<dbReference type="CDD" id="cd00038">
    <property type="entry name" value="CAP_ED"/>
    <property type="match status" value="1"/>
</dbReference>
<dbReference type="GO" id="GO:0005886">
    <property type="term" value="C:plasma membrane"/>
    <property type="evidence" value="ECO:0007669"/>
    <property type="project" value="UniProtKB-SubCell"/>
</dbReference>
<gene>
    <name evidence="14" type="ORF">SAMN05421647_101619</name>
</gene>
<feature type="transmembrane region" description="Helical" evidence="12">
    <location>
        <begin position="229"/>
        <end position="246"/>
    </location>
</feature>
<dbReference type="Gene3D" id="2.60.120.10">
    <property type="entry name" value="Jelly Rolls"/>
    <property type="match status" value="1"/>
</dbReference>
<dbReference type="InterPro" id="IPR014710">
    <property type="entry name" value="RmlC-like_jellyroll"/>
</dbReference>
<evidence type="ECO:0000313" key="15">
    <source>
        <dbReference type="Proteomes" id="UP000186895"/>
    </source>
</evidence>
<dbReference type="GO" id="GO:0015386">
    <property type="term" value="F:potassium:proton antiporter activity"/>
    <property type="evidence" value="ECO:0007669"/>
    <property type="project" value="TreeGrafter"/>
</dbReference>
<evidence type="ECO:0000256" key="2">
    <source>
        <dbReference type="ARBA" id="ARBA00022448"/>
    </source>
</evidence>
<feature type="transmembrane region" description="Helical" evidence="12">
    <location>
        <begin position="6"/>
        <end position="25"/>
    </location>
</feature>